<feature type="transmembrane region" description="Helical" evidence="4">
    <location>
        <begin position="347"/>
        <end position="370"/>
    </location>
</feature>
<evidence type="ECO:0000256" key="1">
    <source>
        <dbReference type="ARBA" id="ARBA00022692"/>
    </source>
</evidence>
<dbReference type="EMBL" id="CP080034">
    <property type="protein sequence ID" value="QYC11042.1"/>
    <property type="molecule type" value="Genomic_DNA"/>
</dbReference>
<dbReference type="InterPro" id="IPR020846">
    <property type="entry name" value="MFS_dom"/>
</dbReference>
<feature type="transmembrane region" description="Helical" evidence="4">
    <location>
        <begin position="81"/>
        <end position="107"/>
    </location>
</feature>
<proteinExistence type="predicted"/>
<feature type="transmembrane region" description="Helical" evidence="4">
    <location>
        <begin position="257"/>
        <end position="277"/>
    </location>
</feature>
<evidence type="ECO:0000259" key="5">
    <source>
        <dbReference type="PROSITE" id="PS50850"/>
    </source>
</evidence>
<feature type="transmembrane region" description="Helical" evidence="4">
    <location>
        <begin position="376"/>
        <end position="393"/>
    </location>
</feature>
<keyword evidence="1 4" id="KW-0812">Transmembrane</keyword>
<feature type="transmembrane region" description="Helical" evidence="4">
    <location>
        <begin position="221"/>
        <end position="245"/>
    </location>
</feature>
<accession>A0ABX8TM19</accession>
<feature type="domain" description="Major facilitator superfamily (MFS) profile" evidence="5">
    <location>
        <begin position="15"/>
        <end position="399"/>
    </location>
</feature>
<feature type="transmembrane region" description="Helical" evidence="4">
    <location>
        <begin position="289"/>
        <end position="307"/>
    </location>
</feature>
<dbReference type="PANTHER" id="PTHR23546:SF1">
    <property type="entry name" value="MEMBRANE PROTEIN"/>
    <property type="match status" value="1"/>
</dbReference>
<evidence type="ECO:0000256" key="3">
    <source>
        <dbReference type="ARBA" id="ARBA00023136"/>
    </source>
</evidence>
<name>A0ABX8TM19_9CAUL</name>
<dbReference type="Proteomes" id="UP000824334">
    <property type="component" value="Chromosome"/>
</dbReference>
<feature type="transmembrane region" description="Helical" evidence="4">
    <location>
        <begin position="152"/>
        <end position="174"/>
    </location>
</feature>
<feature type="transmembrane region" description="Helical" evidence="4">
    <location>
        <begin position="19"/>
        <end position="37"/>
    </location>
</feature>
<dbReference type="Pfam" id="PF07690">
    <property type="entry name" value="MFS_1"/>
    <property type="match status" value="1"/>
</dbReference>
<dbReference type="PANTHER" id="PTHR23546">
    <property type="entry name" value="TRANSPORT PROTEIN"/>
    <property type="match status" value="1"/>
</dbReference>
<keyword evidence="3 4" id="KW-0472">Membrane</keyword>
<protein>
    <submittedName>
        <fullName evidence="6">MFS transporter</fullName>
    </submittedName>
</protein>
<gene>
    <name evidence="6" type="ORF">KWG56_03255</name>
</gene>
<evidence type="ECO:0000256" key="4">
    <source>
        <dbReference type="SAM" id="Phobius"/>
    </source>
</evidence>
<feature type="transmembrane region" description="Helical" evidence="4">
    <location>
        <begin position="119"/>
        <end position="140"/>
    </location>
</feature>
<dbReference type="InterPro" id="IPR011701">
    <property type="entry name" value="MFS"/>
</dbReference>
<evidence type="ECO:0000256" key="2">
    <source>
        <dbReference type="ARBA" id="ARBA00022989"/>
    </source>
</evidence>
<dbReference type="CDD" id="cd17330">
    <property type="entry name" value="MFS_SLC46_TetA_like"/>
    <property type="match status" value="1"/>
</dbReference>
<feature type="transmembrane region" description="Helical" evidence="4">
    <location>
        <begin position="313"/>
        <end position="335"/>
    </location>
</feature>
<sequence>MTSVPSPADQPPAFSLKPLLAAACIGSMAMMAFVAVVGPMARLLDLEPWHVGMAVTAAGVAWMLMARFWGAYSDRVGRRRVLLTALVGFAISYAVLALFMNAALLWVPAAAITFLGMTLARTAAGAFYAAVPPVCAAVVADHTPPTGRAKAMGAVGAASAVGMVVGPGAAGLLAGWNIGASLLVIAALPLVALLVVWRFLPADEHEAIRRPSPLKLTDPRLRRAVFTAFAAMFCVVAAQVVVGFVALDRLALAPSDAARVSGVALAVVGVALFVSQMVLRRLDWSPIRFIRIGGVVAAAGFACVNFADTSALLWLTYGVAAAGMGWVYPAISALAANSVEAHEQGAAAGAVGAAQGLAAVVGPIAGTLAYQASPGAPYVIGAALVLAAALWPSRRPSPEQTASVS</sequence>
<feature type="transmembrane region" description="Helical" evidence="4">
    <location>
        <begin position="49"/>
        <end position="69"/>
    </location>
</feature>
<organism evidence="6 7">
    <name type="scientific">Brevundimonas nasdae</name>
    <dbReference type="NCBI Taxonomy" id="172043"/>
    <lineage>
        <taxon>Bacteria</taxon>
        <taxon>Pseudomonadati</taxon>
        <taxon>Pseudomonadota</taxon>
        <taxon>Alphaproteobacteria</taxon>
        <taxon>Caulobacterales</taxon>
        <taxon>Caulobacteraceae</taxon>
        <taxon>Brevundimonas</taxon>
    </lineage>
</organism>
<evidence type="ECO:0000313" key="6">
    <source>
        <dbReference type="EMBL" id="QYC11042.1"/>
    </source>
</evidence>
<feature type="transmembrane region" description="Helical" evidence="4">
    <location>
        <begin position="180"/>
        <end position="200"/>
    </location>
</feature>
<dbReference type="PROSITE" id="PS50850">
    <property type="entry name" value="MFS"/>
    <property type="match status" value="1"/>
</dbReference>
<dbReference type="GeneID" id="94374267"/>
<dbReference type="RefSeq" id="WP_219353700.1">
    <property type="nucleotide sequence ID" value="NZ_CP080034.1"/>
</dbReference>
<evidence type="ECO:0000313" key="7">
    <source>
        <dbReference type="Proteomes" id="UP000824334"/>
    </source>
</evidence>
<keyword evidence="2 4" id="KW-1133">Transmembrane helix</keyword>
<keyword evidence="7" id="KW-1185">Reference proteome</keyword>
<reference evidence="6 7" key="1">
    <citation type="submission" date="2021-07" db="EMBL/GenBank/DDBJ databases">
        <title>Isolation and characterization of bacteria from a gold mining with a capacity of golden bioaccumulation.</title>
        <authorList>
            <person name="Yang X.J."/>
        </authorList>
    </citation>
    <scope>NUCLEOTIDE SEQUENCE [LARGE SCALE GENOMIC DNA]</scope>
    <source>
        <strain evidence="6 7">Au29</strain>
    </source>
</reference>